<dbReference type="Gene3D" id="1.10.287.110">
    <property type="entry name" value="DnaJ domain"/>
    <property type="match status" value="1"/>
</dbReference>
<dbReference type="InterPro" id="IPR036869">
    <property type="entry name" value="J_dom_sf"/>
</dbReference>
<feature type="domain" description="J" evidence="3">
    <location>
        <begin position="8"/>
        <end position="73"/>
    </location>
</feature>
<organism evidence="4 5">
    <name type="scientific">Botrytis galanthina</name>
    <dbReference type="NCBI Taxonomy" id="278940"/>
    <lineage>
        <taxon>Eukaryota</taxon>
        <taxon>Fungi</taxon>
        <taxon>Dikarya</taxon>
        <taxon>Ascomycota</taxon>
        <taxon>Pezizomycotina</taxon>
        <taxon>Leotiomycetes</taxon>
        <taxon>Helotiales</taxon>
        <taxon>Sclerotiniaceae</taxon>
        <taxon>Botrytis</taxon>
    </lineage>
</organism>
<dbReference type="GO" id="GO:0005783">
    <property type="term" value="C:endoplasmic reticulum"/>
    <property type="evidence" value="ECO:0007669"/>
    <property type="project" value="TreeGrafter"/>
</dbReference>
<dbReference type="PROSITE" id="PS00636">
    <property type="entry name" value="DNAJ_1"/>
    <property type="match status" value="1"/>
</dbReference>
<dbReference type="GO" id="GO:0051787">
    <property type="term" value="F:misfolded protein binding"/>
    <property type="evidence" value="ECO:0007669"/>
    <property type="project" value="TreeGrafter"/>
</dbReference>
<feature type="coiled-coil region" evidence="2">
    <location>
        <begin position="126"/>
        <end position="176"/>
    </location>
</feature>
<dbReference type="SUPFAM" id="SSF46565">
    <property type="entry name" value="Chaperone J-domain"/>
    <property type="match status" value="1"/>
</dbReference>
<reference evidence="4 5" key="1">
    <citation type="submission" date="2017-12" db="EMBL/GenBank/DDBJ databases">
        <title>Comparative genomics of Botrytis spp.</title>
        <authorList>
            <person name="Valero-Jimenez C.A."/>
            <person name="Tapia P."/>
            <person name="Veloso J."/>
            <person name="Silva-Moreno E."/>
            <person name="Staats M."/>
            <person name="Valdes J.H."/>
            <person name="Van Kan J.A.L."/>
        </authorList>
    </citation>
    <scope>NUCLEOTIDE SEQUENCE [LARGE SCALE GENOMIC DNA]</scope>
    <source>
        <strain evidence="4 5">MUCL435</strain>
    </source>
</reference>
<name>A0A4S8R622_9HELO</name>
<proteinExistence type="predicted"/>
<dbReference type="InterPro" id="IPR051948">
    <property type="entry name" value="Hsp70_co-chaperone_J-domain"/>
</dbReference>
<dbReference type="EMBL" id="PQXL01000235">
    <property type="protein sequence ID" value="THV48654.1"/>
    <property type="molecule type" value="Genomic_DNA"/>
</dbReference>
<dbReference type="InterPro" id="IPR001623">
    <property type="entry name" value="DnaJ_domain"/>
</dbReference>
<keyword evidence="2" id="KW-0175">Coiled coil</keyword>
<dbReference type="PANTHER" id="PTHR44360">
    <property type="entry name" value="DNAJ HOMOLOG SUBFAMILY B MEMBER 9"/>
    <property type="match status" value="1"/>
</dbReference>
<gene>
    <name evidence="4" type="ORF">BGAL_0235g00100</name>
</gene>
<keyword evidence="1" id="KW-0143">Chaperone</keyword>
<dbReference type="GO" id="GO:0051087">
    <property type="term" value="F:protein-folding chaperone binding"/>
    <property type="evidence" value="ECO:0007669"/>
    <property type="project" value="TreeGrafter"/>
</dbReference>
<keyword evidence="5" id="KW-1185">Reference proteome</keyword>
<evidence type="ECO:0000313" key="4">
    <source>
        <dbReference type="EMBL" id="THV48654.1"/>
    </source>
</evidence>
<dbReference type="SMART" id="SM00271">
    <property type="entry name" value="DnaJ"/>
    <property type="match status" value="1"/>
</dbReference>
<dbReference type="CDD" id="cd06257">
    <property type="entry name" value="DnaJ"/>
    <property type="match status" value="1"/>
</dbReference>
<sequence length="269" mass="31581">MPLVPDFDLYEALEVPKDASAQEITASYRRLARVHHPDKNLENTNATAKFQQVQAAYEILSDERQRREYDQPVLSNPFSGFEEQYNPRGNYEDEYDEMEEMMFDQFFRMFFTRASRRPSYDRSAEFEAEMERREREKELRREAEAAWEANQAAARLERARRNAAEMAKRDAKAESRKTTEDAAASLKKKIEMEDKLNMEVIFSAKGCVTDAEKQLCCVHCSFWPREQMKKKFKCLNCGQKRGMTQYKCPYCALVLCQLCLGAKRFTKKL</sequence>
<evidence type="ECO:0000259" key="3">
    <source>
        <dbReference type="PROSITE" id="PS50076"/>
    </source>
</evidence>
<dbReference type="PROSITE" id="PS50076">
    <property type="entry name" value="DNAJ_2"/>
    <property type="match status" value="1"/>
</dbReference>
<comment type="caution">
    <text evidence="4">The sequence shown here is derived from an EMBL/GenBank/DDBJ whole genome shotgun (WGS) entry which is preliminary data.</text>
</comment>
<evidence type="ECO:0000256" key="1">
    <source>
        <dbReference type="ARBA" id="ARBA00023186"/>
    </source>
</evidence>
<dbReference type="OrthoDB" id="10250354at2759"/>
<protein>
    <recommendedName>
        <fullName evidence="3">J domain-containing protein</fullName>
    </recommendedName>
</protein>
<dbReference type="Pfam" id="PF00226">
    <property type="entry name" value="DnaJ"/>
    <property type="match status" value="1"/>
</dbReference>
<dbReference type="GO" id="GO:0036503">
    <property type="term" value="P:ERAD pathway"/>
    <property type="evidence" value="ECO:0007669"/>
    <property type="project" value="TreeGrafter"/>
</dbReference>
<dbReference type="Proteomes" id="UP000308671">
    <property type="component" value="Unassembled WGS sequence"/>
</dbReference>
<dbReference type="PRINTS" id="PR00625">
    <property type="entry name" value="JDOMAIN"/>
</dbReference>
<evidence type="ECO:0000256" key="2">
    <source>
        <dbReference type="SAM" id="Coils"/>
    </source>
</evidence>
<accession>A0A4S8R622</accession>
<dbReference type="InterPro" id="IPR018253">
    <property type="entry name" value="DnaJ_domain_CS"/>
</dbReference>
<dbReference type="AlphaFoldDB" id="A0A4S8R622"/>
<dbReference type="PANTHER" id="PTHR44360:SF1">
    <property type="entry name" value="DNAJ HOMOLOG SUBFAMILY B MEMBER 9"/>
    <property type="match status" value="1"/>
</dbReference>
<evidence type="ECO:0000313" key="5">
    <source>
        <dbReference type="Proteomes" id="UP000308671"/>
    </source>
</evidence>